<protein>
    <submittedName>
        <fullName evidence="6">2-hydroxy-3-oxopropionate reductase</fullName>
    </submittedName>
</protein>
<keyword evidence="2" id="KW-0520">NAD</keyword>
<evidence type="ECO:0000256" key="3">
    <source>
        <dbReference type="PIRSR" id="PIRSR000103-1"/>
    </source>
</evidence>
<feature type="active site" evidence="3">
    <location>
        <position position="177"/>
    </location>
</feature>
<evidence type="ECO:0000313" key="7">
    <source>
        <dbReference type="Proteomes" id="UP000218644"/>
    </source>
</evidence>
<evidence type="ECO:0000259" key="5">
    <source>
        <dbReference type="Pfam" id="PF14833"/>
    </source>
</evidence>
<keyword evidence="1" id="KW-0560">Oxidoreductase</keyword>
<dbReference type="AlphaFoldDB" id="A0A2A2ASX0"/>
<dbReference type="InterPro" id="IPR015815">
    <property type="entry name" value="HIBADH-related"/>
</dbReference>
<dbReference type="SUPFAM" id="SSF51735">
    <property type="entry name" value="NAD(P)-binding Rossmann-fold domains"/>
    <property type="match status" value="1"/>
</dbReference>
<dbReference type="EMBL" id="NSJD01000003">
    <property type="protein sequence ID" value="PAT40956.1"/>
    <property type="molecule type" value="Genomic_DNA"/>
</dbReference>
<dbReference type="PIRSF" id="PIRSF000103">
    <property type="entry name" value="HIBADH"/>
    <property type="match status" value="1"/>
</dbReference>
<evidence type="ECO:0000313" key="6">
    <source>
        <dbReference type="EMBL" id="PAT40956.1"/>
    </source>
</evidence>
<gene>
    <name evidence="6" type="ORF">CK623_04105</name>
</gene>
<dbReference type="InterPro" id="IPR006115">
    <property type="entry name" value="6PGDH_NADP-bd"/>
</dbReference>
<dbReference type="RefSeq" id="WP_095556458.1">
    <property type="nucleotide sequence ID" value="NZ_NSJD01000003.1"/>
</dbReference>
<dbReference type="GO" id="GO:0050661">
    <property type="term" value="F:NADP binding"/>
    <property type="evidence" value="ECO:0007669"/>
    <property type="project" value="InterPro"/>
</dbReference>
<reference evidence="6 7" key="1">
    <citation type="submission" date="2017-08" db="EMBL/GenBank/DDBJ databases">
        <title>WGS of Clinical strains of the CDC Group NO-1 linked to zoonotic infections in humans.</title>
        <authorList>
            <person name="Bernier A.-M."/>
            <person name="Bernard K."/>
        </authorList>
    </citation>
    <scope>NUCLEOTIDE SEQUENCE [LARGE SCALE GENOMIC DNA]</scope>
    <source>
        <strain evidence="6 7">NML79-0751</strain>
    </source>
</reference>
<dbReference type="Proteomes" id="UP000218644">
    <property type="component" value="Unassembled WGS sequence"/>
</dbReference>
<dbReference type="Pfam" id="PF14833">
    <property type="entry name" value="NAD_binding_11"/>
    <property type="match status" value="1"/>
</dbReference>
<proteinExistence type="predicted"/>
<feature type="domain" description="3-hydroxyisobutyrate dehydrogenase-like NAD-binding" evidence="5">
    <location>
        <begin position="171"/>
        <end position="287"/>
    </location>
</feature>
<comment type="caution">
    <text evidence="6">The sequence shown here is derived from an EMBL/GenBank/DDBJ whole genome shotgun (WGS) entry which is preliminary data.</text>
</comment>
<evidence type="ECO:0000259" key="4">
    <source>
        <dbReference type="Pfam" id="PF03446"/>
    </source>
</evidence>
<dbReference type="GO" id="GO:0016491">
    <property type="term" value="F:oxidoreductase activity"/>
    <property type="evidence" value="ECO:0007669"/>
    <property type="project" value="UniProtKB-KW"/>
</dbReference>
<evidence type="ECO:0000256" key="2">
    <source>
        <dbReference type="ARBA" id="ARBA00023027"/>
    </source>
</evidence>
<accession>A0A2A2ASX0</accession>
<dbReference type="SUPFAM" id="SSF48179">
    <property type="entry name" value="6-phosphogluconate dehydrogenase C-terminal domain-like"/>
    <property type="match status" value="1"/>
</dbReference>
<sequence>MHTDSTSPTIAFLGTGLMGQPMAQRLLDAGYALHVWNRTASKTEALCQAGAHGHASAAQAVAAADIAIAMLESGAISREVLQAHGVAQALRPGSLFIDMGSMQPREAREHAALLQARGVLALDAPVSGGTVGAQAGTLAIMVGGPVEVFERAQVQALLAVLGRATRVGEAGSGQLAKLVNQMIVGITIGAVAEGLLLAEKGGADPVKVREAMAGGFAQSRILELHGQRMVAHDFAPRGRMSVQLKDLRNVLASSAELGFEAPITALLAQLYQQALDGGLGPLDHSALFLQLAQRNHMHTGLAQAQLASAQAQSDDGLATAPAPAAAPAP</sequence>
<dbReference type="PANTHER" id="PTHR43060">
    <property type="entry name" value="3-HYDROXYISOBUTYRATE DEHYDROGENASE-LIKE 1, MITOCHONDRIAL-RELATED"/>
    <property type="match status" value="1"/>
</dbReference>
<organism evidence="6 7">
    <name type="scientific">Vandammella animalimorsus</name>
    <dbReference type="NCBI Taxonomy" id="2029117"/>
    <lineage>
        <taxon>Bacteria</taxon>
        <taxon>Pseudomonadati</taxon>
        <taxon>Pseudomonadota</taxon>
        <taxon>Betaproteobacteria</taxon>
        <taxon>Burkholderiales</taxon>
        <taxon>Comamonadaceae</taxon>
        <taxon>Vandammella</taxon>
    </lineage>
</organism>
<evidence type="ECO:0000256" key="1">
    <source>
        <dbReference type="ARBA" id="ARBA00023002"/>
    </source>
</evidence>
<dbReference type="InterPro" id="IPR036291">
    <property type="entry name" value="NAD(P)-bd_dom_sf"/>
</dbReference>
<dbReference type="Gene3D" id="3.40.50.720">
    <property type="entry name" value="NAD(P)-binding Rossmann-like Domain"/>
    <property type="match status" value="1"/>
</dbReference>
<dbReference type="InterPro" id="IPR008927">
    <property type="entry name" value="6-PGluconate_DH-like_C_sf"/>
</dbReference>
<dbReference type="InterPro" id="IPR029154">
    <property type="entry name" value="HIBADH-like_NADP-bd"/>
</dbReference>
<dbReference type="Pfam" id="PF03446">
    <property type="entry name" value="NAD_binding_2"/>
    <property type="match status" value="1"/>
</dbReference>
<feature type="domain" description="6-phosphogluconate dehydrogenase NADP-binding" evidence="4">
    <location>
        <begin position="9"/>
        <end position="162"/>
    </location>
</feature>
<name>A0A2A2ASX0_9BURK</name>
<dbReference type="InterPro" id="IPR013328">
    <property type="entry name" value="6PGD_dom2"/>
</dbReference>
<dbReference type="PANTHER" id="PTHR43060:SF15">
    <property type="entry name" value="3-HYDROXYISOBUTYRATE DEHYDROGENASE-LIKE 1, MITOCHONDRIAL-RELATED"/>
    <property type="match status" value="1"/>
</dbReference>
<dbReference type="Gene3D" id="1.10.1040.10">
    <property type="entry name" value="N-(1-d-carboxylethyl)-l-norvaline Dehydrogenase, domain 2"/>
    <property type="match status" value="1"/>
</dbReference>
<dbReference type="GO" id="GO:0051287">
    <property type="term" value="F:NAD binding"/>
    <property type="evidence" value="ECO:0007669"/>
    <property type="project" value="InterPro"/>
</dbReference>